<feature type="domain" description="Phosphoribosyltransferase" evidence="2">
    <location>
        <begin position="187"/>
        <end position="230"/>
    </location>
</feature>
<feature type="domain" description="Double zinc ribbon" evidence="3">
    <location>
        <begin position="11"/>
        <end position="67"/>
    </location>
</feature>
<evidence type="ECO:0000259" key="3">
    <source>
        <dbReference type="Pfam" id="PF18912"/>
    </source>
</evidence>
<dbReference type="SUPFAM" id="SSF53271">
    <property type="entry name" value="PRTase-like"/>
    <property type="match status" value="1"/>
</dbReference>
<protein>
    <submittedName>
        <fullName evidence="4">ComF family protein</fullName>
    </submittedName>
</protein>
<gene>
    <name evidence="4" type="ORF">IAA62_02355</name>
</gene>
<organism evidence="4 5">
    <name type="scientific">Candidatus Caccopulliclostridium gallistercoris</name>
    <dbReference type="NCBI Taxonomy" id="2840719"/>
    <lineage>
        <taxon>Bacteria</taxon>
        <taxon>Bacillati</taxon>
        <taxon>Bacillota</taxon>
        <taxon>Clostridia</taxon>
        <taxon>Candidatus Caccopulliclostridium</taxon>
    </lineage>
</organism>
<dbReference type="Proteomes" id="UP000886861">
    <property type="component" value="Unassembled WGS sequence"/>
</dbReference>
<reference evidence="4" key="1">
    <citation type="submission" date="2020-10" db="EMBL/GenBank/DDBJ databases">
        <authorList>
            <person name="Gilroy R."/>
        </authorList>
    </citation>
    <scope>NUCLEOTIDE SEQUENCE</scope>
    <source>
        <strain evidence="4">CHK186-9395</strain>
    </source>
</reference>
<dbReference type="Gene3D" id="3.40.50.2020">
    <property type="match status" value="1"/>
</dbReference>
<comment type="caution">
    <text evidence="4">The sequence shown here is derived from an EMBL/GenBank/DDBJ whole genome shotgun (WGS) entry which is preliminary data.</text>
</comment>
<dbReference type="PANTHER" id="PTHR47505:SF1">
    <property type="entry name" value="DNA UTILIZATION PROTEIN YHGH"/>
    <property type="match status" value="1"/>
</dbReference>
<accession>A0A9D1NDZ9</accession>
<dbReference type="EMBL" id="DVOJ01000007">
    <property type="protein sequence ID" value="HIV01378.1"/>
    <property type="molecule type" value="Genomic_DNA"/>
</dbReference>
<dbReference type="InterPro" id="IPR044005">
    <property type="entry name" value="DZR_2"/>
</dbReference>
<dbReference type="AlphaFoldDB" id="A0A9D1NDZ9"/>
<dbReference type="Pfam" id="PF00156">
    <property type="entry name" value="Pribosyltran"/>
    <property type="match status" value="1"/>
</dbReference>
<comment type="similarity">
    <text evidence="1">Belongs to the ComF/GntX family.</text>
</comment>
<evidence type="ECO:0000313" key="4">
    <source>
        <dbReference type="EMBL" id="HIV01378.1"/>
    </source>
</evidence>
<sequence length="234" mass="26530">MKFSDFLEKLSEIVFPSDIKCLACERDVEKGKHFCETCAKTLPFNYEHVCEVCGINIPSEGKCVRCVGKKVYEMARAPFIYDGIVKKIIHDFKYNNAKYLFKPLAMYMAECYLVNDMDADIIVPIPLYKKRLKSRGYNQSFKLGEEIGKLLDLDVIECLERVKDTPTQTALDFKERKANIAGAFKVKSKEFVGKNVLLIDDVYTSGATLKEASKVLKRGGANKIYVLTLAHTPL</sequence>
<dbReference type="InterPro" id="IPR029057">
    <property type="entry name" value="PRTase-like"/>
</dbReference>
<dbReference type="PANTHER" id="PTHR47505">
    <property type="entry name" value="DNA UTILIZATION PROTEIN YHGH"/>
    <property type="match status" value="1"/>
</dbReference>
<evidence type="ECO:0000256" key="1">
    <source>
        <dbReference type="ARBA" id="ARBA00008007"/>
    </source>
</evidence>
<name>A0A9D1NDZ9_9FIRM</name>
<reference evidence="4" key="2">
    <citation type="journal article" date="2021" name="PeerJ">
        <title>Extensive microbial diversity within the chicken gut microbiome revealed by metagenomics and culture.</title>
        <authorList>
            <person name="Gilroy R."/>
            <person name="Ravi A."/>
            <person name="Getino M."/>
            <person name="Pursley I."/>
            <person name="Horton D.L."/>
            <person name="Alikhan N.F."/>
            <person name="Baker D."/>
            <person name="Gharbi K."/>
            <person name="Hall N."/>
            <person name="Watson M."/>
            <person name="Adriaenssens E.M."/>
            <person name="Foster-Nyarko E."/>
            <person name="Jarju S."/>
            <person name="Secka A."/>
            <person name="Antonio M."/>
            <person name="Oren A."/>
            <person name="Chaudhuri R.R."/>
            <person name="La Ragione R."/>
            <person name="Hildebrand F."/>
            <person name="Pallen M.J."/>
        </authorList>
    </citation>
    <scope>NUCLEOTIDE SEQUENCE</scope>
    <source>
        <strain evidence="4">CHK186-9395</strain>
    </source>
</reference>
<proteinExistence type="inferred from homology"/>
<dbReference type="Pfam" id="PF18912">
    <property type="entry name" value="DZR_2"/>
    <property type="match status" value="1"/>
</dbReference>
<evidence type="ECO:0000259" key="2">
    <source>
        <dbReference type="Pfam" id="PF00156"/>
    </source>
</evidence>
<dbReference type="InterPro" id="IPR051910">
    <property type="entry name" value="ComF/GntX_DNA_util-trans"/>
</dbReference>
<dbReference type="CDD" id="cd06223">
    <property type="entry name" value="PRTases_typeI"/>
    <property type="match status" value="1"/>
</dbReference>
<evidence type="ECO:0000313" key="5">
    <source>
        <dbReference type="Proteomes" id="UP000886861"/>
    </source>
</evidence>
<dbReference type="InterPro" id="IPR000836">
    <property type="entry name" value="PRTase_dom"/>
</dbReference>